<evidence type="ECO:0000256" key="11">
    <source>
        <dbReference type="ARBA" id="ARBA00023211"/>
    </source>
</evidence>
<dbReference type="Pfam" id="PF02727">
    <property type="entry name" value="Cu_amine_oxidN2"/>
    <property type="match status" value="1"/>
</dbReference>
<dbReference type="EMBL" id="JAEPRB010000322">
    <property type="protein sequence ID" value="KAG2217151.1"/>
    <property type="molecule type" value="Genomic_DNA"/>
</dbReference>
<evidence type="ECO:0000256" key="2">
    <source>
        <dbReference type="ARBA" id="ARBA00001936"/>
    </source>
</evidence>
<evidence type="ECO:0000256" key="7">
    <source>
        <dbReference type="ARBA" id="ARBA00022772"/>
    </source>
</evidence>
<evidence type="ECO:0000256" key="8">
    <source>
        <dbReference type="ARBA" id="ARBA00023002"/>
    </source>
</evidence>
<dbReference type="NCBIfam" id="NF008559">
    <property type="entry name" value="PRK11504.1"/>
    <property type="match status" value="1"/>
</dbReference>
<protein>
    <recommendedName>
        <fullName evidence="14">Amine oxidase</fullName>
        <ecNumber evidence="14">1.4.3.-</ecNumber>
    </recommendedName>
</protein>
<evidence type="ECO:0000256" key="12">
    <source>
        <dbReference type="PIRSR" id="PIRSR600269-50"/>
    </source>
</evidence>
<dbReference type="AlphaFoldDB" id="A0A8H7RU03"/>
<comment type="cofactor">
    <cofactor evidence="1">
        <name>Cu cation</name>
        <dbReference type="ChEBI" id="CHEBI:23378"/>
    </cofactor>
</comment>
<dbReference type="EC" id="1.4.3.-" evidence="14"/>
<organism evidence="18 19">
    <name type="scientific">Circinella minor</name>
    <dbReference type="NCBI Taxonomy" id="1195481"/>
    <lineage>
        <taxon>Eukaryota</taxon>
        <taxon>Fungi</taxon>
        <taxon>Fungi incertae sedis</taxon>
        <taxon>Mucoromycota</taxon>
        <taxon>Mucoromycotina</taxon>
        <taxon>Mucoromycetes</taxon>
        <taxon>Mucorales</taxon>
        <taxon>Lichtheimiaceae</taxon>
        <taxon>Circinella</taxon>
    </lineage>
</organism>
<dbReference type="GO" id="GO:0005507">
    <property type="term" value="F:copper ion binding"/>
    <property type="evidence" value="ECO:0007669"/>
    <property type="project" value="InterPro"/>
</dbReference>
<evidence type="ECO:0000256" key="4">
    <source>
        <dbReference type="ARBA" id="ARBA00007983"/>
    </source>
</evidence>
<dbReference type="Pfam" id="PF02728">
    <property type="entry name" value="Cu_amine_oxidN3"/>
    <property type="match status" value="1"/>
</dbReference>
<name>A0A8H7RU03_9FUNG</name>
<keyword evidence="19" id="KW-1185">Reference proteome</keyword>
<keyword evidence="11" id="KW-0464">Manganese</keyword>
<dbReference type="Gene3D" id="3.10.450.40">
    <property type="match status" value="2"/>
</dbReference>
<gene>
    <name evidence="18" type="ORF">INT45_011326</name>
</gene>
<dbReference type="SUPFAM" id="SSF49998">
    <property type="entry name" value="Amine oxidase catalytic domain"/>
    <property type="match status" value="1"/>
</dbReference>
<dbReference type="InterPro" id="IPR015800">
    <property type="entry name" value="Cu_amine_oxidase_N2"/>
</dbReference>
<dbReference type="InterPro" id="IPR036460">
    <property type="entry name" value="Cu_amine_oxidase_C_sf"/>
</dbReference>
<evidence type="ECO:0000256" key="13">
    <source>
        <dbReference type="PIRSR" id="PIRSR600269-51"/>
    </source>
</evidence>
<comment type="cofactor">
    <cofactor evidence="2">
        <name>Mn(2+)</name>
        <dbReference type="ChEBI" id="CHEBI:29035"/>
    </cofactor>
</comment>
<evidence type="ECO:0000313" key="19">
    <source>
        <dbReference type="Proteomes" id="UP000646827"/>
    </source>
</evidence>
<dbReference type="InterPro" id="IPR015802">
    <property type="entry name" value="Cu_amine_oxidase_N3"/>
</dbReference>
<evidence type="ECO:0000256" key="6">
    <source>
        <dbReference type="ARBA" id="ARBA00022723"/>
    </source>
</evidence>
<evidence type="ECO:0000256" key="14">
    <source>
        <dbReference type="RuleBase" id="RU000672"/>
    </source>
</evidence>
<dbReference type="Pfam" id="PF01179">
    <property type="entry name" value="Cu_amine_oxid"/>
    <property type="match status" value="1"/>
</dbReference>
<comment type="subunit">
    <text evidence="5">Homodimer.</text>
</comment>
<keyword evidence="9 14" id="KW-0186">Copper</keyword>
<dbReference type="GO" id="GO:0009308">
    <property type="term" value="P:amine metabolic process"/>
    <property type="evidence" value="ECO:0007669"/>
    <property type="project" value="UniProtKB-UniRule"/>
</dbReference>
<evidence type="ECO:0000256" key="5">
    <source>
        <dbReference type="ARBA" id="ARBA00011738"/>
    </source>
</evidence>
<keyword evidence="10" id="KW-1015">Disulfide bond</keyword>
<dbReference type="SUPFAM" id="SSF54416">
    <property type="entry name" value="Amine oxidase N-terminal region"/>
    <property type="match status" value="2"/>
</dbReference>
<evidence type="ECO:0000259" key="15">
    <source>
        <dbReference type="Pfam" id="PF01179"/>
    </source>
</evidence>
<comment type="PTM">
    <text evidence="13 14">Topaquinone (TPQ) is generated by copper-dependent autoxidation of a specific tyrosyl residue.</text>
</comment>
<feature type="domain" description="Copper amine oxidase N3-terminal" evidence="17">
    <location>
        <begin position="119"/>
        <end position="212"/>
    </location>
</feature>
<dbReference type="OrthoDB" id="5379943at2759"/>
<comment type="similarity">
    <text evidence="4 14">Belongs to the copper/topaquinone oxidase family.</text>
</comment>
<reference evidence="18 19" key="1">
    <citation type="submission" date="2020-12" db="EMBL/GenBank/DDBJ databases">
        <title>Metabolic potential, ecology and presence of endohyphal bacteria is reflected in genomic diversity of Mucoromycotina.</title>
        <authorList>
            <person name="Muszewska A."/>
            <person name="Okrasinska A."/>
            <person name="Steczkiewicz K."/>
            <person name="Drgas O."/>
            <person name="Orlowska M."/>
            <person name="Perlinska-Lenart U."/>
            <person name="Aleksandrzak-Piekarczyk T."/>
            <person name="Szatraj K."/>
            <person name="Zielenkiewicz U."/>
            <person name="Pilsyk S."/>
            <person name="Malc E."/>
            <person name="Mieczkowski P."/>
            <person name="Kruszewska J.S."/>
            <person name="Biernat P."/>
            <person name="Pawlowska J."/>
        </authorList>
    </citation>
    <scope>NUCLEOTIDE SEQUENCE [LARGE SCALE GENOMIC DNA]</scope>
    <source>
        <strain evidence="18 19">CBS 142.35</strain>
    </source>
</reference>
<keyword evidence="8 14" id="KW-0560">Oxidoreductase</keyword>
<dbReference type="PANTHER" id="PTHR10638">
    <property type="entry name" value="COPPER AMINE OXIDASE"/>
    <property type="match status" value="1"/>
</dbReference>
<keyword evidence="6 14" id="KW-0479">Metal-binding</keyword>
<evidence type="ECO:0000256" key="1">
    <source>
        <dbReference type="ARBA" id="ARBA00001935"/>
    </source>
</evidence>
<feature type="active site" description="Schiff-base intermediate with substrate; via topaquinone" evidence="12">
    <location>
        <position position="410"/>
    </location>
</feature>
<evidence type="ECO:0000259" key="17">
    <source>
        <dbReference type="Pfam" id="PF02728"/>
    </source>
</evidence>
<feature type="modified residue" description="2',4',5'-topaquinone" evidence="13">
    <location>
        <position position="410"/>
    </location>
</feature>
<evidence type="ECO:0000256" key="9">
    <source>
        <dbReference type="ARBA" id="ARBA00023008"/>
    </source>
</evidence>
<sequence length="692" mass="78937">MATTAKEMKTATAATISKRPYAHPLDQLTSDEVVHVAQIVRGVKAGMNFVFNTITLKEPTKSVMMSFLGWDTSKPRVTQVEREAFVIILEKESMNVYEAVVSLDSETIKSWKYVPDVQPILTMDEMFEVEELVLKDEGVQAECRELGIKDMSQVFSDPWAIARHVNYPGRSKRMMQALMYMRTCEDDNQYAHPLDFIPIIDVGKMKVVSIERIKPRNSKFTRPTIPQMNHNFLPEFVGEENFRKDIKPIVIQQPQGVSFTVKGNEVDWQKWNMRVSMNYREGLVIHNVSYQDGAEKRPLFYRIAMSEMVVPYADPNTPHHRKHAFDVGEYGMGLCTNSLTLGCDCLGSIYYFDACFNDHEGKPFHVPSAICMHEEDAGILFKHTDYRNGRAHTVRSRRLVISQIVTVANYDYGLYYYFYQDGTFEYEVKATGELNTHVLAEDETPGDYGVIVAPQINAQYHQHFFTMRIDPMIDGPNNSVVQYDSYTSPFPTGHERNKYGNAFLAKPTILKDTFEAQTTANFETSRFWKIINENRIHPYTKEPVGWKIMSNNMSPFYPSEESIVAQRAPFAKKGLWVTPYNEDQMFAGGFYCNQSDGSDNLEAWANRERQNVQNTDIVVWLTFAVTHLPRVEDFPVMPVEHVSMMMKPANFFMANPGLDIAPSNKATNKSVYADANVAPTSSCCSSSNGNKL</sequence>
<comment type="cofactor">
    <cofactor evidence="14">
        <name>Cu cation</name>
        <dbReference type="ChEBI" id="CHEBI:23378"/>
    </cofactor>
    <text evidence="14">Contains 1 topaquinone per subunit.</text>
</comment>
<dbReference type="InterPro" id="IPR049948">
    <property type="entry name" value="Cu_Am_ox_TPQ-bd"/>
</dbReference>
<accession>A0A8H7RU03</accession>
<dbReference type="FunFam" id="2.70.98.20:FF:000001">
    <property type="entry name" value="Amine oxidase"/>
    <property type="match status" value="1"/>
</dbReference>
<dbReference type="Proteomes" id="UP000646827">
    <property type="component" value="Unassembled WGS sequence"/>
</dbReference>
<dbReference type="InterPro" id="IPR015798">
    <property type="entry name" value="Cu_amine_oxidase_C"/>
</dbReference>
<comment type="caution">
    <text evidence="18">The sequence shown here is derived from an EMBL/GenBank/DDBJ whole genome shotgun (WGS) entry which is preliminary data.</text>
</comment>
<comment type="cofactor">
    <cofactor evidence="3">
        <name>Zn(2+)</name>
        <dbReference type="ChEBI" id="CHEBI:29105"/>
    </cofactor>
</comment>
<dbReference type="GO" id="GO:0008131">
    <property type="term" value="F:primary methylamine oxidase activity"/>
    <property type="evidence" value="ECO:0007669"/>
    <property type="project" value="InterPro"/>
</dbReference>
<dbReference type="PANTHER" id="PTHR10638:SF86">
    <property type="entry name" value="COPPER AMINE OXIDASE 1-RELATED"/>
    <property type="match status" value="1"/>
</dbReference>
<evidence type="ECO:0000259" key="16">
    <source>
        <dbReference type="Pfam" id="PF02727"/>
    </source>
</evidence>
<keyword evidence="7 12" id="KW-0801">TPQ</keyword>
<dbReference type="InterPro" id="IPR016182">
    <property type="entry name" value="Cu_amine_oxidase_N-reg"/>
</dbReference>
<dbReference type="GO" id="GO:0048038">
    <property type="term" value="F:quinone binding"/>
    <property type="evidence" value="ECO:0007669"/>
    <property type="project" value="InterPro"/>
</dbReference>
<evidence type="ECO:0000256" key="10">
    <source>
        <dbReference type="ARBA" id="ARBA00023157"/>
    </source>
</evidence>
<feature type="domain" description="Copper amine oxidase N2-terminal" evidence="16">
    <location>
        <begin position="23"/>
        <end position="113"/>
    </location>
</feature>
<dbReference type="InterPro" id="IPR000269">
    <property type="entry name" value="Cu_amine_oxidase"/>
</dbReference>
<proteinExistence type="inferred from homology"/>
<feature type="active site" description="Proton acceptor" evidence="12">
    <location>
        <position position="326"/>
    </location>
</feature>
<evidence type="ECO:0000313" key="18">
    <source>
        <dbReference type="EMBL" id="KAG2217151.1"/>
    </source>
</evidence>
<feature type="domain" description="Copper amine oxidase catalytic" evidence="15">
    <location>
        <begin position="250"/>
        <end position="657"/>
    </location>
</feature>
<evidence type="ECO:0000256" key="3">
    <source>
        <dbReference type="ARBA" id="ARBA00001947"/>
    </source>
</evidence>
<dbReference type="PROSITE" id="PS01164">
    <property type="entry name" value="COPPER_AMINE_OXID_1"/>
    <property type="match status" value="1"/>
</dbReference>
<dbReference type="Gene3D" id="2.70.98.20">
    <property type="entry name" value="Copper amine oxidase, catalytic domain"/>
    <property type="match status" value="1"/>
</dbReference>